<sequence length="1230" mass="130929">MSNPFNGLLHRWFIYLMAALVAGLGVGVAHATLPEWKLPGAVIQDLAEQPGVPLGQFELPVQLVNLGGRAEGEIRFDVLSASMGRTSALRLPATRFASQPGGDTTVRVRPSFEEEGMYRVRADVKADSFQVAVYFWLLLKDGRVYYSSDAGNIVSAMAAYQLRNHAQLQALQRKAATASVQQKQRSTGETPVLERPISELLSAEDLKQYQQIWRSEADAISSTIPRRAEATGSKSLAKATALAQGDIVTLKIRWPVDASYTQFLPLEGARIAVVNLAQVQDPSDPEQGKFTSGQLDANGEFKFTVPVNDLKYRVWLIGEHEKFKVQVHNSASGLSEALRLRLDQVTAVDIIPGQPPFGYSSEYAQAWSVFQAMYELSEHAVTATGAGTVPQLSVVRTNFPMPGNGAAYDPNDDSINVDALQSYYWDVMAHEYGHAISRTNQSIIGVGGAHTLGNQYDNGANTATFQNKQQSNRLALEEAFASWFATSYWKSSKYANRVPHVGDDRFDGAATGGGTGGFSLEDSGTLNGVSNVYGEDSEAAVARFMWDMTDAGEEPNARAGCSKYCKESMQVPLQALMPNAITGKNLDGFNGFYQRAYQVHVGSAAGALDNVGAVSAESVEKALQIGAVSAEFGMGANINTTYNPDPFRDIDAPTRRNLDSDPVVLRWAQHKTGSMPGLDRFELLFYSEALDQLLVKLDTGTLNTANNSYQYVMPRAQVQAIVNALQKTGYKPEYKVVLVVKGTASGSGAAGGVVQTGPYYGNAEVFSVQLGDEKKFATIAVDSSGSNVDTDPGNLRIQAAHSMLAKMAARNANIMTGAEQGRLLSVAALDFDSAVSVIADFSDPKVLADGNAFQGIDSNGGTDIAAAVRRSTAMLTGMRPTPHPPVHDANTPRMYMLTDMDNNDGPAAVQTAIREATAANVQVHLGHLTPVTTKSAASGAQLHGEPAKKLTKVAERLDGMIAAILEGGGSYTSFENPASQAAWVDLMDELSQSPPFTRTRVNLPLDVKFYGFAQNTGTPEPTFVFTAPRSGQVTITMDGKGSFVPDLQVGGVGGQTSLGRDLYALPFNVVQGQTYQISINEPGAAAGLYSIVLRQTLVASPSMVLAAIADVEEGSAPQVSGTTAYVADGSIVRLTFTSLTKAVTTVDATITANAFSATGPADLPKGGVTVMAEIAGSGIAPQTQTFTVQAKAAPPAQATPVPVDHPLALGALAVMIAGFAARGQRRVKQR</sequence>
<dbReference type="KEGG" id="drg:H9K76_11225"/>
<keyword evidence="1" id="KW-0812">Transmembrane</keyword>
<accession>A0A7G9RUM1</accession>
<dbReference type="SUPFAM" id="SSF53300">
    <property type="entry name" value="vWA-like"/>
    <property type="match status" value="1"/>
</dbReference>
<protein>
    <submittedName>
        <fullName evidence="2">VWA domain-containing protein</fullName>
    </submittedName>
</protein>
<feature type="transmembrane region" description="Helical" evidence="1">
    <location>
        <begin position="12"/>
        <end position="33"/>
    </location>
</feature>
<keyword evidence="1" id="KW-0472">Membrane</keyword>
<dbReference type="RefSeq" id="WP_187600309.1">
    <property type="nucleotide sequence ID" value="NZ_CP060714.1"/>
</dbReference>
<organism evidence="2 3">
    <name type="scientific">Diaphorobacter ruginosibacter</name>
    <dbReference type="NCBI Taxonomy" id="1715720"/>
    <lineage>
        <taxon>Bacteria</taxon>
        <taxon>Pseudomonadati</taxon>
        <taxon>Pseudomonadota</taxon>
        <taxon>Betaproteobacteria</taxon>
        <taxon>Burkholderiales</taxon>
        <taxon>Comamonadaceae</taxon>
        <taxon>Diaphorobacter</taxon>
    </lineage>
</organism>
<dbReference type="AlphaFoldDB" id="A0A7G9RUM1"/>
<dbReference type="Proteomes" id="UP000515811">
    <property type="component" value="Chromosome"/>
</dbReference>
<name>A0A7G9RUM1_9BURK</name>
<proteinExistence type="predicted"/>
<gene>
    <name evidence="2" type="ORF">H9K76_11225</name>
</gene>
<evidence type="ECO:0000256" key="1">
    <source>
        <dbReference type="SAM" id="Phobius"/>
    </source>
</evidence>
<dbReference type="Gene3D" id="3.40.50.410">
    <property type="entry name" value="von Willebrand factor, type A domain"/>
    <property type="match status" value="1"/>
</dbReference>
<reference evidence="2 3" key="1">
    <citation type="submission" date="2020-08" db="EMBL/GenBank/DDBJ databases">
        <title>Genome sequence of Diaphorobacter ruginosibacter DSM 27467T.</title>
        <authorList>
            <person name="Hyun D.-W."/>
            <person name="Bae J.-W."/>
        </authorList>
    </citation>
    <scope>NUCLEOTIDE SEQUENCE [LARGE SCALE GENOMIC DNA]</scope>
    <source>
        <strain evidence="2 3">DSM 27467</strain>
    </source>
</reference>
<keyword evidence="1" id="KW-1133">Transmembrane helix</keyword>
<dbReference type="CDD" id="cd00198">
    <property type="entry name" value="vWFA"/>
    <property type="match status" value="1"/>
</dbReference>
<keyword evidence="3" id="KW-1185">Reference proteome</keyword>
<dbReference type="EMBL" id="CP060714">
    <property type="protein sequence ID" value="QNN59296.1"/>
    <property type="molecule type" value="Genomic_DNA"/>
</dbReference>
<dbReference type="InterPro" id="IPR036465">
    <property type="entry name" value="vWFA_dom_sf"/>
</dbReference>
<evidence type="ECO:0000313" key="2">
    <source>
        <dbReference type="EMBL" id="QNN59296.1"/>
    </source>
</evidence>
<evidence type="ECO:0000313" key="3">
    <source>
        <dbReference type="Proteomes" id="UP000515811"/>
    </source>
</evidence>